<dbReference type="EMBL" id="KK121906">
    <property type="protein sequence ID" value="KFM81502.1"/>
    <property type="molecule type" value="Genomic_DNA"/>
</dbReference>
<dbReference type="GO" id="GO:0004222">
    <property type="term" value="F:metalloendopeptidase activity"/>
    <property type="evidence" value="ECO:0007669"/>
    <property type="project" value="UniProtKB-UniRule"/>
</dbReference>
<dbReference type="Pfam" id="PF01400">
    <property type="entry name" value="Astacin"/>
    <property type="match status" value="1"/>
</dbReference>
<comment type="caution">
    <text evidence="6">Lacks conserved residue(s) required for the propagation of feature annotation.</text>
</comment>
<dbReference type="Proteomes" id="UP000054359">
    <property type="component" value="Unassembled WGS sequence"/>
</dbReference>
<evidence type="ECO:0000256" key="4">
    <source>
        <dbReference type="ARBA" id="ARBA00022833"/>
    </source>
</evidence>
<dbReference type="PRINTS" id="PR00480">
    <property type="entry name" value="ASTACIN"/>
</dbReference>
<keyword evidence="1 7" id="KW-0645">Protease</keyword>
<gene>
    <name evidence="9" type="ORF">X975_07792</name>
</gene>
<reference evidence="9 10" key="1">
    <citation type="submission" date="2013-11" db="EMBL/GenBank/DDBJ databases">
        <title>Genome sequencing of Stegodyphus mimosarum.</title>
        <authorList>
            <person name="Bechsgaard J."/>
        </authorList>
    </citation>
    <scope>NUCLEOTIDE SEQUENCE [LARGE SCALE GENOMIC DNA]</scope>
</reference>
<dbReference type="GO" id="GO:0046872">
    <property type="term" value="F:metal ion binding"/>
    <property type="evidence" value="ECO:0007669"/>
    <property type="project" value="UniProtKB-KW"/>
</dbReference>
<dbReference type="PANTHER" id="PTHR10127">
    <property type="entry name" value="DISCOIDIN, CUB, EGF, LAMININ , AND ZINC METALLOPROTEASE DOMAIN CONTAINING"/>
    <property type="match status" value="1"/>
</dbReference>
<evidence type="ECO:0000256" key="3">
    <source>
        <dbReference type="ARBA" id="ARBA00022801"/>
    </source>
</evidence>
<sequence length="68" mass="7823">MKPQEILLTSPYDYDSIMHYGELSFSKDKKKGLKTMTAKKKGVVLRGVGEKVLSREDINRIQKLYKCS</sequence>
<protein>
    <recommendedName>
        <fullName evidence="7">Metalloendopeptidase</fullName>
        <ecNumber evidence="7">3.4.24.-</ecNumber>
    </recommendedName>
</protein>
<evidence type="ECO:0000259" key="8">
    <source>
        <dbReference type="PROSITE" id="PS51864"/>
    </source>
</evidence>
<feature type="non-terminal residue" evidence="9">
    <location>
        <position position="68"/>
    </location>
</feature>
<dbReference type="GO" id="GO:0006508">
    <property type="term" value="P:proteolysis"/>
    <property type="evidence" value="ECO:0007669"/>
    <property type="project" value="UniProtKB-KW"/>
</dbReference>
<dbReference type="AlphaFoldDB" id="A0A087UVW3"/>
<accession>A0A087UVW3</accession>
<evidence type="ECO:0000313" key="10">
    <source>
        <dbReference type="Proteomes" id="UP000054359"/>
    </source>
</evidence>
<comment type="cofactor">
    <cofactor evidence="7">
        <name>Zn(2+)</name>
        <dbReference type="ChEBI" id="CHEBI:29105"/>
    </cofactor>
    <text evidence="7">Binds 1 zinc ion per subunit.</text>
</comment>
<dbReference type="PROSITE" id="PS51864">
    <property type="entry name" value="ASTACIN"/>
    <property type="match status" value="1"/>
</dbReference>
<evidence type="ECO:0000313" key="9">
    <source>
        <dbReference type="EMBL" id="KFM81502.1"/>
    </source>
</evidence>
<dbReference type="EC" id="3.4.24.-" evidence="7"/>
<keyword evidence="3 7" id="KW-0378">Hydrolase</keyword>
<evidence type="ECO:0000256" key="1">
    <source>
        <dbReference type="ARBA" id="ARBA00022670"/>
    </source>
</evidence>
<proteinExistence type="predicted"/>
<dbReference type="Gene3D" id="3.40.390.10">
    <property type="entry name" value="Collagenase (Catalytic Domain)"/>
    <property type="match status" value="1"/>
</dbReference>
<keyword evidence="4 7" id="KW-0862">Zinc</keyword>
<name>A0A087UVW3_STEMI</name>
<dbReference type="InterPro" id="IPR001506">
    <property type="entry name" value="Peptidase_M12A"/>
</dbReference>
<dbReference type="InterPro" id="IPR024079">
    <property type="entry name" value="MetalloPept_cat_dom_sf"/>
</dbReference>
<keyword evidence="5 7" id="KW-0482">Metalloprotease</keyword>
<organism evidence="9 10">
    <name type="scientific">Stegodyphus mimosarum</name>
    <name type="common">African social velvet spider</name>
    <dbReference type="NCBI Taxonomy" id="407821"/>
    <lineage>
        <taxon>Eukaryota</taxon>
        <taxon>Metazoa</taxon>
        <taxon>Ecdysozoa</taxon>
        <taxon>Arthropoda</taxon>
        <taxon>Chelicerata</taxon>
        <taxon>Arachnida</taxon>
        <taxon>Araneae</taxon>
        <taxon>Araneomorphae</taxon>
        <taxon>Entelegynae</taxon>
        <taxon>Eresoidea</taxon>
        <taxon>Eresidae</taxon>
        <taxon>Stegodyphus</taxon>
    </lineage>
</organism>
<dbReference type="SUPFAM" id="SSF55486">
    <property type="entry name" value="Metalloproteases ('zincins'), catalytic domain"/>
    <property type="match status" value="1"/>
</dbReference>
<keyword evidence="10" id="KW-1185">Reference proteome</keyword>
<evidence type="ECO:0000256" key="5">
    <source>
        <dbReference type="ARBA" id="ARBA00023049"/>
    </source>
</evidence>
<keyword evidence="2 7" id="KW-0479">Metal-binding</keyword>
<evidence type="ECO:0000256" key="7">
    <source>
        <dbReference type="RuleBase" id="RU361183"/>
    </source>
</evidence>
<dbReference type="PANTHER" id="PTHR10127:SF780">
    <property type="entry name" value="METALLOENDOPEPTIDASE"/>
    <property type="match status" value="1"/>
</dbReference>
<evidence type="ECO:0000256" key="2">
    <source>
        <dbReference type="ARBA" id="ARBA00022723"/>
    </source>
</evidence>
<evidence type="ECO:0000256" key="6">
    <source>
        <dbReference type="PROSITE-ProRule" id="PRU01211"/>
    </source>
</evidence>
<feature type="domain" description="Peptidase M12A" evidence="8">
    <location>
        <begin position="1"/>
        <end position="68"/>
    </location>
</feature>